<dbReference type="RefSeq" id="WP_349804621.1">
    <property type="nucleotide sequence ID" value="NZ_JBEGDP010000010.1"/>
</dbReference>
<accession>A0ABV1NYV8</accession>
<keyword evidence="1" id="KW-0472">Membrane</keyword>
<organism evidence="2 3">
    <name type="scientific">Nocardioides kribbensis</name>
    <dbReference type="NCBI Taxonomy" id="305517"/>
    <lineage>
        <taxon>Bacteria</taxon>
        <taxon>Bacillati</taxon>
        <taxon>Actinomycetota</taxon>
        <taxon>Actinomycetes</taxon>
        <taxon>Propionibacteriales</taxon>
        <taxon>Nocardioidaceae</taxon>
        <taxon>Nocardioides</taxon>
    </lineage>
</organism>
<evidence type="ECO:0000313" key="3">
    <source>
        <dbReference type="Proteomes" id="UP001482520"/>
    </source>
</evidence>
<protein>
    <recommendedName>
        <fullName evidence="4">Holin</fullName>
    </recommendedName>
</protein>
<evidence type="ECO:0008006" key="4">
    <source>
        <dbReference type="Google" id="ProtNLM"/>
    </source>
</evidence>
<comment type="caution">
    <text evidence="2">The sequence shown here is derived from an EMBL/GenBank/DDBJ whole genome shotgun (WGS) entry which is preliminary data.</text>
</comment>
<reference evidence="2 3" key="1">
    <citation type="submission" date="2024-02" db="EMBL/GenBank/DDBJ databases">
        <title>Full genome sequence of Nocardioides kribbensis.</title>
        <authorList>
            <person name="Poletto B.L."/>
            <person name="Silva G."/>
            <person name="Galante D."/>
            <person name="Campos K.R."/>
            <person name="Santos M.B.N."/>
            <person name="Sacchi C.T."/>
        </authorList>
    </citation>
    <scope>NUCLEOTIDE SEQUENCE [LARGE SCALE GENOMIC DNA]</scope>
    <source>
        <strain evidence="2 3">O4R</strain>
    </source>
</reference>
<gene>
    <name evidence="2" type="ORF">V6R90_10470</name>
</gene>
<evidence type="ECO:0000313" key="2">
    <source>
        <dbReference type="EMBL" id="MEQ7847703.1"/>
    </source>
</evidence>
<keyword evidence="1" id="KW-1133">Transmembrane helix</keyword>
<name>A0ABV1NYV8_9ACTN</name>
<proteinExistence type="predicted"/>
<dbReference type="EMBL" id="JBEGDP010000010">
    <property type="protein sequence ID" value="MEQ7847703.1"/>
    <property type="molecule type" value="Genomic_DNA"/>
</dbReference>
<dbReference type="Proteomes" id="UP001482520">
    <property type="component" value="Unassembled WGS sequence"/>
</dbReference>
<sequence length="66" mass="7052">MKTAPYKAVTAFVLTFLATLLASIQGRKEFSELSLLEWLIVVGSAVVTTAGVYSVSNPPVGEHRAD</sequence>
<evidence type="ECO:0000256" key="1">
    <source>
        <dbReference type="SAM" id="Phobius"/>
    </source>
</evidence>
<feature type="transmembrane region" description="Helical" evidence="1">
    <location>
        <begin position="36"/>
        <end position="55"/>
    </location>
</feature>
<keyword evidence="3" id="KW-1185">Reference proteome</keyword>
<keyword evidence="1" id="KW-0812">Transmembrane</keyword>